<keyword evidence="8" id="KW-1185">Reference proteome</keyword>
<dbReference type="Proteomes" id="UP000265515">
    <property type="component" value="Unassembled WGS sequence"/>
</dbReference>
<accession>A0A388L303</accession>
<evidence type="ECO:0000256" key="5">
    <source>
        <dbReference type="SAM" id="Coils"/>
    </source>
</evidence>
<keyword evidence="5" id="KW-0175">Coiled coil</keyword>
<dbReference type="GO" id="GO:0005814">
    <property type="term" value="C:centriole"/>
    <property type="evidence" value="ECO:0007669"/>
    <property type="project" value="UniProtKB-SubCell"/>
</dbReference>
<proteinExistence type="inferred from homology"/>
<dbReference type="PANTHER" id="PTHR20544">
    <property type="entry name" value="CENTROSOMAL PROTEIN CEP135"/>
    <property type="match status" value="1"/>
</dbReference>
<dbReference type="STRING" id="69332.A0A388L303"/>
<dbReference type="OrthoDB" id="543507at2759"/>
<sequence>MHDRVMARRQPPGPVSNGGDGRSRLNSLRSRVESLGYEWFPLPAANGRLAGMVERLVGDLANALEEKRESKREAEVARRQSQAEAHKVEVLLKENGRLVRENNQLHMQIIQEAEVGSTSQRESSLHMRRLEGEIESLRYWKTQSMDRMRVLESDNEALRNRLQQLLNPPLNSTSIKFPRSQTQGSMAVSVALDGQPKGSWQPAGYSSDALERKIAEYRKMADLSISAIKRELNTAQEEQAELQRQLRDAEVCREVHTTACYLIRL</sequence>
<evidence type="ECO:0008006" key="9">
    <source>
        <dbReference type="Google" id="ProtNLM"/>
    </source>
</evidence>
<evidence type="ECO:0000256" key="1">
    <source>
        <dbReference type="ARBA" id="ARBA00004114"/>
    </source>
</evidence>
<comment type="similarity">
    <text evidence="4">Belongs to the CEP135/TSGA10 family.</text>
</comment>
<dbReference type="Gramene" id="GBG76695">
    <property type="protein sequence ID" value="GBG76695"/>
    <property type="gene ID" value="CBR_g22913"/>
</dbReference>
<feature type="coiled-coil region" evidence="5">
    <location>
        <begin position="225"/>
        <end position="252"/>
    </location>
</feature>
<evidence type="ECO:0000256" key="3">
    <source>
        <dbReference type="ARBA" id="ARBA00023212"/>
    </source>
</evidence>
<comment type="subcellular location">
    <subcellularLocation>
        <location evidence="1">Cytoplasm</location>
        <location evidence="1">Cytoskeleton</location>
        <location evidence="1">Microtubule organizing center</location>
        <location evidence="1">Centrosome</location>
        <location evidence="1">Centriole</location>
    </subcellularLocation>
</comment>
<gene>
    <name evidence="7" type="ORF">CBR_g22913</name>
</gene>
<feature type="region of interest" description="Disordered" evidence="6">
    <location>
        <begin position="1"/>
        <end position="24"/>
    </location>
</feature>
<evidence type="ECO:0000313" key="7">
    <source>
        <dbReference type="EMBL" id="GBG76695.1"/>
    </source>
</evidence>
<dbReference type="InterPro" id="IPR051877">
    <property type="entry name" value="Centriole_BasalBody_StrucProt"/>
</dbReference>
<reference evidence="7 8" key="1">
    <citation type="journal article" date="2018" name="Cell">
        <title>The Chara Genome: Secondary Complexity and Implications for Plant Terrestrialization.</title>
        <authorList>
            <person name="Nishiyama T."/>
            <person name="Sakayama H."/>
            <person name="Vries J.D."/>
            <person name="Buschmann H."/>
            <person name="Saint-Marcoux D."/>
            <person name="Ullrich K.K."/>
            <person name="Haas F.B."/>
            <person name="Vanderstraeten L."/>
            <person name="Becker D."/>
            <person name="Lang D."/>
            <person name="Vosolsobe S."/>
            <person name="Rombauts S."/>
            <person name="Wilhelmsson P.K.I."/>
            <person name="Janitza P."/>
            <person name="Kern R."/>
            <person name="Heyl A."/>
            <person name="Rumpler F."/>
            <person name="Villalobos L.I.A.C."/>
            <person name="Clay J.M."/>
            <person name="Skokan R."/>
            <person name="Toyoda A."/>
            <person name="Suzuki Y."/>
            <person name="Kagoshima H."/>
            <person name="Schijlen E."/>
            <person name="Tajeshwar N."/>
            <person name="Catarino B."/>
            <person name="Hetherington A.J."/>
            <person name="Saltykova A."/>
            <person name="Bonnot C."/>
            <person name="Breuninger H."/>
            <person name="Symeonidi A."/>
            <person name="Radhakrishnan G.V."/>
            <person name="Van Nieuwerburgh F."/>
            <person name="Deforce D."/>
            <person name="Chang C."/>
            <person name="Karol K.G."/>
            <person name="Hedrich R."/>
            <person name="Ulvskov P."/>
            <person name="Glockner G."/>
            <person name="Delwiche C.F."/>
            <person name="Petrasek J."/>
            <person name="Van de Peer Y."/>
            <person name="Friml J."/>
            <person name="Beilby M."/>
            <person name="Dolan L."/>
            <person name="Kohara Y."/>
            <person name="Sugano S."/>
            <person name="Fujiyama A."/>
            <person name="Delaux P.-M."/>
            <person name="Quint M."/>
            <person name="TheiBen G."/>
            <person name="Hagemann M."/>
            <person name="Harholt J."/>
            <person name="Dunand C."/>
            <person name="Zachgo S."/>
            <person name="Langdale J."/>
            <person name="Maumus F."/>
            <person name="Straeten D.V.D."/>
            <person name="Gould S.B."/>
            <person name="Rensing S.A."/>
        </authorList>
    </citation>
    <scope>NUCLEOTIDE SEQUENCE [LARGE SCALE GENOMIC DNA]</scope>
    <source>
        <strain evidence="7 8">S276</strain>
    </source>
</reference>
<name>A0A388L303_CHABU</name>
<protein>
    <recommendedName>
        <fullName evidence="9">Centrosomal protein of 70 kDa</fullName>
    </recommendedName>
</protein>
<evidence type="ECO:0000313" key="8">
    <source>
        <dbReference type="Proteomes" id="UP000265515"/>
    </source>
</evidence>
<dbReference type="CDD" id="cd22292">
    <property type="entry name" value="cc_Cep135_MBD"/>
    <property type="match status" value="1"/>
</dbReference>
<comment type="caution">
    <text evidence="7">The sequence shown here is derived from an EMBL/GenBank/DDBJ whole genome shotgun (WGS) entry which is preliminary data.</text>
</comment>
<dbReference type="EMBL" id="BFEA01000250">
    <property type="protein sequence ID" value="GBG76695.1"/>
    <property type="molecule type" value="Genomic_DNA"/>
</dbReference>
<evidence type="ECO:0000256" key="6">
    <source>
        <dbReference type="SAM" id="MobiDB-lite"/>
    </source>
</evidence>
<dbReference type="PANTHER" id="PTHR20544:SF0">
    <property type="entry name" value="NUCLEOPROTEIN TPR_MLP1 DOMAIN-CONTAINING PROTEIN"/>
    <property type="match status" value="1"/>
</dbReference>
<keyword evidence="2" id="KW-0963">Cytoplasm</keyword>
<dbReference type="AlphaFoldDB" id="A0A388L303"/>
<feature type="coiled-coil region" evidence="5">
    <location>
        <begin position="53"/>
        <end position="84"/>
    </location>
</feature>
<evidence type="ECO:0000256" key="2">
    <source>
        <dbReference type="ARBA" id="ARBA00022490"/>
    </source>
</evidence>
<organism evidence="7 8">
    <name type="scientific">Chara braunii</name>
    <name type="common">Braun's stonewort</name>
    <dbReference type="NCBI Taxonomy" id="69332"/>
    <lineage>
        <taxon>Eukaryota</taxon>
        <taxon>Viridiplantae</taxon>
        <taxon>Streptophyta</taxon>
        <taxon>Charophyceae</taxon>
        <taxon>Charales</taxon>
        <taxon>Characeae</taxon>
        <taxon>Chara</taxon>
    </lineage>
</organism>
<evidence type="ECO:0000256" key="4">
    <source>
        <dbReference type="ARBA" id="ARBA00038123"/>
    </source>
</evidence>
<keyword evidence="3" id="KW-0206">Cytoskeleton</keyword>